<reference evidence="3 4" key="1">
    <citation type="submission" date="2018-11" db="EMBL/GenBank/DDBJ databases">
        <title>Genomic Encyclopedia of Type Strains, Phase IV (KMG-IV): sequencing the most valuable type-strain genomes for metagenomic binning, comparative biology and taxonomic classification.</title>
        <authorList>
            <person name="Goeker M."/>
        </authorList>
    </citation>
    <scope>NUCLEOTIDE SEQUENCE [LARGE SCALE GENOMIC DNA]</scope>
    <source>
        <strain evidence="3 4">DSM 100316</strain>
    </source>
</reference>
<evidence type="ECO:0000256" key="1">
    <source>
        <dbReference type="PROSITE-ProRule" id="PRU00339"/>
    </source>
</evidence>
<sequence length="158" mass="16512">MKTVDKFVCAIVLSLLAGCSSGPIRVPVSSSEGAVEGVVSEPSTVPSGSSSSAETVDEQPTVGAAVRADHSRSQSAVDKLLSRAAKEQSVGNLVAAESSIERAIRIAPSNPQSYAQLAQLKAQQGQLHSAKQWVRKALALQPSAELRGQLKQLLEQLP</sequence>
<evidence type="ECO:0000313" key="4">
    <source>
        <dbReference type="Proteomes" id="UP000275394"/>
    </source>
</evidence>
<protein>
    <submittedName>
        <fullName evidence="3">Tetratricopeptide repeat protein</fullName>
    </submittedName>
</protein>
<name>A0A3N2DHE5_9GAMM</name>
<dbReference type="RefSeq" id="WP_123713381.1">
    <property type="nucleotide sequence ID" value="NZ_RKHR01000006.1"/>
</dbReference>
<dbReference type="SMART" id="SM00028">
    <property type="entry name" value="TPR"/>
    <property type="match status" value="2"/>
</dbReference>
<dbReference type="EMBL" id="RKHR01000006">
    <property type="protein sequence ID" value="ROR98804.1"/>
    <property type="molecule type" value="Genomic_DNA"/>
</dbReference>
<organism evidence="3 4">
    <name type="scientific">Sinobacterium caligoides</name>
    <dbReference type="NCBI Taxonomy" id="933926"/>
    <lineage>
        <taxon>Bacteria</taxon>
        <taxon>Pseudomonadati</taxon>
        <taxon>Pseudomonadota</taxon>
        <taxon>Gammaproteobacteria</taxon>
        <taxon>Cellvibrionales</taxon>
        <taxon>Spongiibacteraceae</taxon>
        <taxon>Sinobacterium</taxon>
    </lineage>
</organism>
<evidence type="ECO:0000256" key="2">
    <source>
        <dbReference type="SAM" id="MobiDB-lite"/>
    </source>
</evidence>
<gene>
    <name evidence="3" type="ORF">EDC56_3039</name>
</gene>
<dbReference type="InterPro" id="IPR019734">
    <property type="entry name" value="TPR_rpt"/>
</dbReference>
<dbReference type="Pfam" id="PF13181">
    <property type="entry name" value="TPR_8"/>
    <property type="match status" value="1"/>
</dbReference>
<dbReference type="PROSITE" id="PS51257">
    <property type="entry name" value="PROKAR_LIPOPROTEIN"/>
    <property type="match status" value="1"/>
</dbReference>
<feature type="region of interest" description="Disordered" evidence="2">
    <location>
        <begin position="31"/>
        <end position="72"/>
    </location>
</feature>
<keyword evidence="4" id="KW-1185">Reference proteome</keyword>
<feature type="compositionally biased region" description="Low complexity" evidence="2">
    <location>
        <begin position="31"/>
        <end position="54"/>
    </location>
</feature>
<dbReference type="AlphaFoldDB" id="A0A3N2DHE5"/>
<evidence type="ECO:0000313" key="3">
    <source>
        <dbReference type="EMBL" id="ROR98804.1"/>
    </source>
</evidence>
<comment type="caution">
    <text evidence="3">The sequence shown here is derived from an EMBL/GenBank/DDBJ whole genome shotgun (WGS) entry which is preliminary data.</text>
</comment>
<feature type="repeat" description="TPR" evidence="1">
    <location>
        <begin position="111"/>
        <end position="144"/>
    </location>
</feature>
<proteinExistence type="predicted"/>
<dbReference type="Gene3D" id="1.25.40.10">
    <property type="entry name" value="Tetratricopeptide repeat domain"/>
    <property type="match status" value="1"/>
</dbReference>
<dbReference type="PROSITE" id="PS50005">
    <property type="entry name" value="TPR"/>
    <property type="match status" value="1"/>
</dbReference>
<dbReference type="SUPFAM" id="SSF48452">
    <property type="entry name" value="TPR-like"/>
    <property type="match status" value="1"/>
</dbReference>
<keyword evidence="1" id="KW-0802">TPR repeat</keyword>
<dbReference type="Proteomes" id="UP000275394">
    <property type="component" value="Unassembled WGS sequence"/>
</dbReference>
<dbReference type="InterPro" id="IPR011990">
    <property type="entry name" value="TPR-like_helical_dom_sf"/>
</dbReference>
<dbReference type="OrthoDB" id="6196966at2"/>
<accession>A0A3N2DHE5</accession>